<dbReference type="AlphaFoldDB" id="Q7UKV6"/>
<accession>Q7UKV6</accession>
<reference evidence="11 12" key="1">
    <citation type="journal article" date="2003" name="Proc. Natl. Acad. Sci. U.S.A.">
        <title>Complete genome sequence of the marine planctomycete Pirellula sp. strain 1.</title>
        <authorList>
            <person name="Gloeckner F.O."/>
            <person name="Kube M."/>
            <person name="Bauer M."/>
            <person name="Teeling H."/>
            <person name="Lombardot T."/>
            <person name="Ludwig W."/>
            <person name="Gade D."/>
            <person name="Beck A."/>
            <person name="Borzym K."/>
            <person name="Heitmann K."/>
            <person name="Rabus R."/>
            <person name="Schlesner H."/>
            <person name="Amann R."/>
            <person name="Reinhardt R."/>
        </authorList>
    </citation>
    <scope>NUCLEOTIDE SEQUENCE [LARGE SCALE GENOMIC DNA]</scope>
    <source>
        <strain evidence="12">DSM 10527 / NCIMB 13988 / SH1</strain>
    </source>
</reference>
<dbReference type="PATRIC" id="fig|243090.15.peg.4771"/>
<dbReference type="EnsemblBacteria" id="CAD76526">
    <property type="protein sequence ID" value="CAD76526"/>
    <property type="gene ID" value="RB9911"/>
</dbReference>
<name>Q7UKV6_RHOBA</name>
<dbReference type="OrthoDB" id="9809277at2"/>
<dbReference type="PRINTS" id="PR00134">
    <property type="entry name" value="GLHYDRLASE10"/>
</dbReference>
<evidence type="ECO:0000256" key="8">
    <source>
        <dbReference type="ARBA" id="ARBA00023326"/>
    </source>
</evidence>
<dbReference type="Gene3D" id="2.80.10.50">
    <property type="match status" value="1"/>
</dbReference>
<keyword evidence="4" id="KW-0732">Signal</keyword>
<dbReference type="SUPFAM" id="SSF51445">
    <property type="entry name" value="(Trans)glycosidases"/>
    <property type="match status" value="1"/>
</dbReference>
<dbReference type="Gene3D" id="3.20.20.80">
    <property type="entry name" value="Glycosidases"/>
    <property type="match status" value="1"/>
</dbReference>
<comment type="catalytic activity">
    <reaction evidence="1 9">
        <text>Endohydrolysis of (1-&gt;4)-beta-D-xylosidic linkages in xylans.</text>
        <dbReference type="EC" id="3.2.1.8"/>
    </reaction>
</comment>
<dbReference type="HOGENOM" id="CLU_436054_0_0_0"/>
<dbReference type="KEGG" id="rba:RB9911"/>
<keyword evidence="5 9" id="KW-0378">Hydrolase</keyword>
<dbReference type="GO" id="GO:0045493">
    <property type="term" value="P:xylan catabolic process"/>
    <property type="evidence" value="ECO:0000318"/>
    <property type="project" value="GO_Central"/>
</dbReference>
<gene>
    <name evidence="11" type="ordered locus">RB9911</name>
</gene>
<dbReference type="Pfam" id="PF00331">
    <property type="entry name" value="Glyco_hydro_10"/>
    <property type="match status" value="1"/>
</dbReference>
<evidence type="ECO:0000256" key="1">
    <source>
        <dbReference type="ARBA" id="ARBA00000681"/>
    </source>
</evidence>
<dbReference type="InParanoid" id="Q7UKV6"/>
<evidence type="ECO:0000256" key="5">
    <source>
        <dbReference type="ARBA" id="ARBA00022801"/>
    </source>
</evidence>
<dbReference type="SUPFAM" id="SSF50370">
    <property type="entry name" value="Ricin B-like lectins"/>
    <property type="match status" value="1"/>
</dbReference>
<dbReference type="InterPro" id="IPR001000">
    <property type="entry name" value="GH10_dom"/>
</dbReference>
<dbReference type="eggNOG" id="COG3693">
    <property type="taxonomic scope" value="Bacteria"/>
</dbReference>
<proteinExistence type="inferred from homology"/>
<dbReference type="InterPro" id="IPR017853">
    <property type="entry name" value="GH"/>
</dbReference>
<sequence length="627" mass="70207">MRLNSTCTMRCSSKRTGNFEQGCFRRIPDRLGLQSVRRRGPMDLYFPDDSNDRRIMLSSKSLSSFASCLVLFSLSVGIHRQASAQDGFPGDRLKELAPPNFAIGGVMGGYDTESLNTPVLDLARSEFNAVTAKAFMPFGPWTDPNQPIDTSGLTQNVAWAVQNGMQVHAHVLVYPTENVRLPWFQNLPNEEVEQVLQQYTSTMASSVSGGVWVWDVVNEVIGDNGDVMDADGLRMGLGTGENYVPYKEYAAMGPDYIAKAFEWAHEADPNALLILNEYSAETVNDKSDRLLALCKRLRDQGVPIDGVGFQNHWLDLRYEPNYDSIRENFQRFANEGFQVFITECDVAAVHTQDPAGNPPSQEQLQRQARVFSNLLQIALEQPACKSFLMWDYTDETSWLQDTDFTLSLADRRPGYSDTVIPPGTSMFATPIAGGDGIVPISPKLAYLEMQATLLNRSFDTYRVTSGWDWQTSYLARFGQPNSEGQFVPGTDVYAERLDDQSETWSSLKWELERIDASAYRIRNLWGDGADYLTRQPDPNEDPNQILPGGTVGMQTLNQAWTSQQWFFIPAGNGGFRLVNGWAPEDGVLTREAQGLDSVGDYVPGPEVRLHPPADWSSQVWYFHRIGQ</sequence>
<comment type="similarity">
    <text evidence="2 9">Belongs to the glycosyl hydrolase 10 (cellulase F) family.</text>
</comment>
<keyword evidence="3" id="KW-0858">Xylan degradation</keyword>
<evidence type="ECO:0000313" key="11">
    <source>
        <dbReference type="EMBL" id="CAD76526.1"/>
    </source>
</evidence>
<dbReference type="CAZy" id="GH10">
    <property type="family name" value="Glycoside Hydrolase Family 10"/>
</dbReference>
<evidence type="ECO:0000256" key="3">
    <source>
        <dbReference type="ARBA" id="ARBA00022651"/>
    </source>
</evidence>
<dbReference type="Proteomes" id="UP000001025">
    <property type="component" value="Chromosome"/>
</dbReference>
<dbReference type="CDD" id="cd23432">
    <property type="entry name" value="beta-trefoil_Ricin_EndoBetaGal-like"/>
    <property type="match status" value="1"/>
</dbReference>
<dbReference type="PANTHER" id="PTHR31490">
    <property type="entry name" value="GLYCOSYL HYDROLASE"/>
    <property type="match status" value="1"/>
</dbReference>
<feature type="domain" description="GH10" evidence="10">
    <location>
        <begin position="87"/>
        <end position="421"/>
    </location>
</feature>
<dbReference type="InterPro" id="IPR035992">
    <property type="entry name" value="Ricin_B-like_lectins"/>
</dbReference>
<protein>
    <recommendedName>
        <fullName evidence="9">Beta-xylanase</fullName>
        <ecNumber evidence="9">3.2.1.8</ecNumber>
    </recommendedName>
</protein>
<dbReference type="SMART" id="SM00633">
    <property type="entry name" value="Glyco_10"/>
    <property type="match status" value="1"/>
</dbReference>
<keyword evidence="6 9" id="KW-0119">Carbohydrate metabolism</keyword>
<dbReference type="STRING" id="243090.RB9911"/>
<dbReference type="EC" id="3.2.1.8" evidence="9"/>
<evidence type="ECO:0000256" key="7">
    <source>
        <dbReference type="ARBA" id="ARBA00023295"/>
    </source>
</evidence>
<dbReference type="InterPro" id="IPR044846">
    <property type="entry name" value="GH10"/>
</dbReference>
<dbReference type="EMBL" id="BX294150">
    <property type="protein sequence ID" value="CAD76526.1"/>
    <property type="molecule type" value="Genomic_DNA"/>
</dbReference>
<keyword evidence="12" id="KW-1185">Reference proteome</keyword>
<dbReference type="PANTHER" id="PTHR31490:SF88">
    <property type="entry name" value="BETA-XYLANASE"/>
    <property type="match status" value="1"/>
</dbReference>
<keyword evidence="7 9" id="KW-0326">Glycosidase</keyword>
<evidence type="ECO:0000259" key="10">
    <source>
        <dbReference type="PROSITE" id="PS51760"/>
    </source>
</evidence>
<evidence type="ECO:0000256" key="2">
    <source>
        <dbReference type="ARBA" id="ARBA00007495"/>
    </source>
</evidence>
<dbReference type="GO" id="GO:0031176">
    <property type="term" value="F:endo-1,4-beta-xylanase activity"/>
    <property type="evidence" value="ECO:0000318"/>
    <property type="project" value="GO_Central"/>
</dbReference>
<keyword evidence="8 9" id="KW-0624">Polysaccharide degradation</keyword>
<organism evidence="11 12">
    <name type="scientific">Rhodopirellula baltica (strain DSM 10527 / NCIMB 13988 / SH1)</name>
    <dbReference type="NCBI Taxonomy" id="243090"/>
    <lineage>
        <taxon>Bacteria</taxon>
        <taxon>Pseudomonadati</taxon>
        <taxon>Planctomycetota</taxon>
        <taxon>Planctomycetia</taxon>
        <taxon>Pirellulales</taxon>
        <taxon>Pirellulaceae</taxon>
        <taxon>Rhodopirellula</taxon>
    </lineage>
</organism>
<evidence type="ECO:0000256" key="9">
    <source>
        <dbReference type="RuleBase" id="RU361174"/>
    </source>
</evidence>
<dbReference type="PROSITE" id="PS51760">
    <property type="entry name" value="GH10_2"/>
    <property type="match status" value="1"/>
</dbReference>
<evidence type="ECO:0000256" key="4">
    <source>
        <dbReference type="ARBA" id="ARBA00022729"/>
    </source>
</evidence>
<evidence type="ECO:0000256" key="6">
    <source>
        <dbReference type="ARBA" id="ARBA00023277"/>
    </source>
</evidence>
<evidence type="ECO:0000313" key="12">
    <source>
        <dbReference type="Proteomes" id="UP000001025"/>
    </source>
</evidence>